<dbReference type="InterPro" id="IPR036691">
    <property type="entry name" value="Endo/exonu/phosph_ase_sf"/>
</dbReference>
<evidence type="ECO:0008006" key="3">
    <source>
        <dbReference type="Google" id="ProtNLM"/>
    </source>
</evidence>
<dbReference type="EMBL" id="KE124953">
    <property type="protein sequence ID" value="EPB74224.1"/>
    <property type="molecule type" value="Genomic_DNA"/>
</dbReference>
<dbReference type="PANTHER" id="PTHR19446">
    <property type="entry name" value="REVERSE TRANSCRIPTASES"/>
    <property type="match status" value="1"/>
</dbReference>
<dbReference type="SUPFAM" id="SSF56219">
    <property type="entry name" value="DNase I-like"/>
    <property type="match status" value="1"/>
</dbReference>
<evidence type="ECO:0000313" key="2">
    <source>
        <dbReference type="Proteomes" id="UP000054495"/>
    </source>
</evidence>
<name>A0A0D6LQQ1_9BILA</name>
<protein>
    <recommendedName>
        <fullName evidence="3">Reverse transcriptase domain-containing protein</fullName>
    </recommendedName>
</protein>
<gene>
    <name evidence="1" type="ORF">ANCCEY_06713</name>
</gene>
<dbReference type="AlphaFoldDB" id="A0A0D6LQQ1"/>
<dbReference type="Proteomes" id="UP000054495">
    <property type="component" value="Unassembled WGS sequence"/>
</dbReference>
<keyword evidence="2" id="KW-1185">Reference proteome</keyword>
<organism evidence="1 2">
    <name type="scientific">Ancylostoma ceylanicum</name>
    <dbReference type="NCBI Taxonomy" id="53326"/>
    <lineage>
        <taxon>Eukaryota</taxon>
        <taxon>Metazoa</taxon>
        <taxon>Ecdysozoa</taxon>
        <taxon>Nematoda</taxon>
        <taxon>Chromadorea</taxon>
        <taxon>Rhabditida</taxon>
        <taxon>Rhabditina</taxon>
        <taxon>Rhabditomorpha</taxon>
        <taxon>Strongyloidea</taxon>
        <taxon>Ancylostomatidae</taxon>
        <taxon>Ancylostomatinae</taxon>
        <taxon>Ancylostoma</taxon>
    </lineage>
</organism>
<evidence type="ECO:0000313" key="1">
    <source>
        <dbReference type="EMBL" id="EPB74224.1"/>
    </source>
</evidence>
<sequence>MVELEEAASEVPFDIIGLSGAQQTGSSVLRLQRSAHTIFLSDSTGFLVDKRRTDCCSFYTVSERASFINVRMVTGYLRVIQVYAATTAHTDDEFDEFLDHVTEALNTRSSASPRKECTKIVIGDFNAKIGCGNAEEQFIGPYGFGVRNRRGNTFAHFCCETHLHVVNNRGRIIRKAFHTNKTHTKPLKQLKKNDGTIAGTSDVKAVVQGLFNNLFSLTGPSLPQVLQCSENLPPILPREVRNALSKMKVGKAPGPDPITVEMLISGYHVLEEHSTKLFNKCLEREHLPASLADSVISLLFKKGDPLDIGNFRPIALLSTVYKLFRFILAHRMLNCLDVNQPVEQAGFRRKYSTVDQSM</sequence>
<accession>A0A0D6LQQ1</accession>
<reference evidence="1 2" key="1">
    <citation type="submission" date="2013-05" db="EMBL/GenBank/DDBJ databases">
        <title>Draft genome of the parasitic nematode Anyclostoma ceylanicum.</title>
        <authorList>
            <person name="Mitreva M."/>
        </authorList>
    </citation>
    <scope>NUCLEOTIDE SEQUENCE [LARGE SCALE GENOMIC DNA]</scope>
</reference>
<dbReference type="Gene3D" id="3.60.10.10">
    <property type="entry name" value="Endonuclease/exonuclease/phosphatase"/>
    <property type="match status" value="1"/>
</dbReference>
<proteinExistence type="predicted"/>